<keyword evidence="3" id="KW-0804">Transcription</keyword>
<feature type="domain" description="Zn(2)-C6 fungal-type" evidence="6">
    <location>
        <begin position="12"/>
        <end position="42"/>
    </location>
</feature>
<dbReference type="PANTHER" id="PTHR47784">
    <property type="entry name" value="STEROL UPTAKE CONTROL PROTEIN 2"/>
    <property type="match status" value="1"/>
</dbReference>
<sequence>MARKSYKKSRDGCKECKRRHVKCDETRPRCIKCTFSDRQCVYSIPALSRSSSALSSFTHDASSTDQSPTSVALSQPRPAASPEGNTSVLSPVAVQAATSCLASDVNMLHLELFYHYERETCLTVCWNSAHIDIYRRTIIRLAFQRSFLMEAILALSSLHLSLKRPQSCEFYRATATALQSSALEGFRSIFPHDVDRSNVLDVLLFQHVIALHVFCDTFSIIDDDYTQFMDRLISCIRLLRGIDSVTQDWWDFLWQSEIGIIMQTSHIHQHNTEYQSRGECNRLRELISFADMSPTSIAICTESLSRLQSFLDAENALGEAVKESTNMIFSWLISAQPEFVDLLESRRPEALALLASYAVILHRRRGSWVIGDSGRKLLKHINAYLGNRWQEWLSWPTSVISSDEMSPEMLSK</sequence>
<feature type="compositionally biased region" description="Polar residues" evidence="5">
    <location>
        <begin position="58"/>
        <end position="73"/>
    </location>
</feature>
<dbReference type="RefSeq" id="XP_016244512.1">
    <property type="nucleotide sequence ID" value="XM_016397321.1"/>
</dbReference>
<dbReference type="Gene3D" id="4.10.240.10">
    <property type="entry name" value="Zn(2)-C6 fungal-type DNA-binding domain"/>
    <property type="match status" value="1"/>
</dbReference>
<dbReference type="PROSITE" id="PS50048">
    <property type="entry name" value="ZN2_CY6_FUNGAL_2"/>
    <property type="match status" value="1"/>
</dbReference>
<dbReference type="GO" id="GO:0008270">
    <property type="term" value="F:zinc ion binding"/>
    <property type="evidence" value="ECO:0007669"/>
    <property type="project" value="InterPro"/>
</dbReference>
<dbReference type="Pfam" id="PF11951">
    <property type="entry name" value="Fungal_trans_2"/>
    <property type="match status" value="1"/>
</dbReference>
<protein>
    <recommendedName>
        <fullName evidence="6">Zn(2)-C6 fungal-type domain-containing protein</fullName>
    </recommendedName>
</protein>
<dbReference type="HOGENOM" id="CLU_024934_2_0_1"/>
<accession>A0A0D1Z9E5</accession>
<dbReference type="Pfam" id="PF00172">
    <property type="entry name" value="Zn_clus"/>
    <property type="match status" value="1"/>
</dbReference>
<evidence type="ECO:0000256" key="4">
    <source>
        <dbReference type="ARBA" id="ARBA00023242"/>
    </source>
</evidence>
<dbReference type="InterPro" id="IPR036864">
    <property type="entry name" value="Zn2-C6_fun-type_DNA-bd_sf"/>
</dbReference>
<keyword evidence="2" id="KW-0238">DNA-binding</keyword>
<dbReference type="Proteomes" id="UP000054466">
    <property type="component" value="Unassembled WGS sequence"/>
</dbReference>
<dbReference type="EMBL" id="KN847045">
    <property type="protein sequence ID" value="KIW24296.1"/>
    <property type="molecule type" value="Genomic_DNA"/>
</dbReference>
<name>A0A0D1Z9E5_9EURO</name>
<keyword evidence="4" id="KW-0539">Nucleus</keyword>
<evidence type="ECO:0000313" key="7">
    <source>
        <dbReference type="EMBL" id="KIW24296.1"/>
    </source>
</evidence>
<dbReference type="SMART" id="SM00066">
    <property type="entry name" value="GAL4"/>
    <property type="match status" value="1"/>
</dbReference>
<dbReference type="PANTHER" id="PTHR47784:SF4">
    <property type="entry name" value="ZN(II)2CYS6 TRANSCRIPTION FACTOR (EUROFUNG)"/>
    <property type="match status" value="1"/>
</dbReference>
<proteinExistence type="predicted"/>
<dbReference type="AlphaFoldDB" id="A0A0D1Z9E5"/>
<evidence type="ECO:0000256" key="5">
    <source>
        <dbReference type="SAM" id="MobiDB-lite"/>
    </source>
</evidence>
<dbReference type="InterPro" id="IPR021858">
    <property type="entry name" value="Fun_TF"/>
</dbReference>
<dbReference type="OrthoDB" id="4937900at2759"/>
<evidence type="ECO:0000256" key="1">
    <source>
        <dbReference type="ARBA" id="ARBA00023015"/>
    </source>
</evidence>
<dbReference type="GeneID" id="27349217"/>
<dbReference type="GO" id="GO:0003677">
    <property type="term" value="F:DNA binding"/>
    <property type="evidence" value="ECO:0007669"/>
    <property type="project" value="UniProtKB-KW"/>
</dbReference>
<gene>
    <name evidence="7" type="ORF">PV07_10023</name>
</gene>
<organism evidence="7 8">
    <name type="scientific">Cladophialophora immunda</name>
    <dbReference type="NCBI Taxonomy" id="569365"/>
    <lineage>
        <taxon>Eukaryota</taxon>
        <taxon>Fungi</taxon>
        <taxon>Dikarya</taxon>
        <taxon>Ascomycota</taxon>
        <taxon>Pezizomycotina</taxon>
        <taxon>Eurotiomycetes</taxon>
        <taxon>Chaetothyriomycetidae</taxon>
        <taxon>Chaetothyriales</taxon>
        <taxon>Herpotrichiellaceae</taxon>
        <taxon>Cladophialophora</taxon>
    </lineage>
</organism>
<dbReference type="CDD" id="cd00067">
    <property type="entry name" value="GAL4"/>
    <property type="match status" value="1"/>
</dbReference>
<dbReference type="GO" id="GO:0001228">
    <property type="term" value="F:DNA-binding transcription activator activity, RNA polymerase II-specific"/>
    <property type="evidence" value="ECO:0007669"/>
    <property type="project" value="TreeGrafter"/>
</dbReference>
<evidence type="ECO:0000256" key="3">
    <source>
        <dbReference type="ARBA" id="ARBA00023163"/>
    </source>
</evidence>
<dbReference type="STRING" id="569365.A0A0D1Z9E5"/>
<evidence type="ECO:0000259" key="6">
    <source>
        <dbReference type="PROSITE" id="PS50048"/>
    </source>
</evidence>
<dbReference type="VEuPathDB" id="FungiDB:PV07_10023"/>
<reference evidence="7 8" key="1">
    <citation type="submission" date="2015-01" db="EMBL/GenBank/DDBJ databases">
        <title>The Genome Sequence of Cladophialophora immunda CBS83496.</title>
        <authorList>
            <consortium name="The Broad Institute Genomics Platform"/>
            <person name="Cuomo C."/>
            <person name="de Hoog S."/>
            <person name="Gorbushina A."/>
            <person name="Stielow B."/>
            <person name="Teixiera M."/>
            <person name="Abouelleil A."/>
            <person name="Chapman S.B."/>
            <person name="Priest M."/>
            <person name="Young S.K."/>
            <person name="Wortman J."/>
            <person name="Nusbaum C."/>
            <person name="Birren B."/>
        </authorList>
    </citation>
    <scope>NUCLEOTIDE SEQUENCE [LARGE SCALE GENOMIC DNA]</scope>
    <source>
        <strain evidence="7 8">CBS 83496</strain>
    </source>
</reference>
<evidence type="ECO:0000256" key="2">
    <source>
        <dbReference type="ARBA" id="ARBA00023125"/>
    </source>
</evidence>
<dbReference type="InterPro" id="IPR053157">
    <property type="entry name" value="Sterol_Uptake_Regulator"/>
</dbReference>
<evidence type="ECO:0000313" key="8">
    <source>
        <dbReference type="Proteomes" id="UP000054466"/>
    </source>
</evidence>
<dbReference type="PROSITE" id="PS00463">
    <property type="entry name" value="ZN2_CY6_FUNGAL_1"/>
    <property type="match status" value="1"/>
</dbReference>
<dbReference type="SUPFAM" id="SSF57701">
    <property type="entry name" value="Zn2/Cys6 DNA-binding domain"/>
    <property type="match status" value="1"/>
</dbReference>
<keyword evidence="8" id="KW-1185">Reference proteome</keyword>
<feature type="region of interest" description="Disordered" evidence="5">
    <location>
        <begin position="58"/>
        <end position="86"/>
    </location>
</feature>
<keyword evidence="1" id="KW-0805">Transcription regulation</keyword>
<dbReference type="InterPro" id="IPR001138">
    <property type="entry name" value="Zn2Cys6_DnaBD"/>
</dbReference>